<protein>
    <submittedName>
        <fullName evidence="1">Uncharacterized protein</fullName>
    </submittedName>
</protein>
<proteinExistence type="predicted"/>
<dbReference type="OrthoDB" id="9859245at2"/>
<evidence type="ECO:0000313" key="4">
    <source>
        <dbReference type="Proteomes" id="UP000214760"/>
    </source>
</evidence>
<dbReference type="Proteomes" id="UP000214760">
    <property type="component" value="Unassembled WGS sequence"/>
</dbReference>
<evidence type="ECO:0000313" key="2">
    <source>
        <dbReference type="EMBL" id="SFR73672.1"/>
    </source>
</evidence>
<evidence type="ECO:0000313" key="1">
    <source>
        <dbReference type="EMBL" id="SET46373.1"/>
    </source>
</evidence>
<dbReference type="EMBL" id="FOIL01000019">
    <property type="protein sequence ID" value="SET46373.1"/>
    <property type="molecule type" value="Genomic_DNA"/>
</dbReference>
<gene>
    <name evidence="2" type="ORF">SAMN02910262_01156</name>
    <name evidence="1" type="ORF">SAMN04487771_101940</name>
</gene>
<name>A0A1I0EP68_9FIRM</name>
<keyword evidence="3" id="KW-1185">Reference proteome</keyword>
<evidence type="ECO:0000313" key="3">
    <source>
        <dbReference type="Proteomes" id="UP000199820"/>
    </source>
</evidence>
<dbReference type="STRING" id="1526.SAMN02910262_01156"/>
<dbReference type="Proteomes" id="UP000199820">
    <property type="component" value="Unassembled WGS sequence"/>
</dbReference>
<sequence length="64" mass="7447">MADFKFKLYQTNDTGYKCGLLAEPTKFLKATFRDEEDAKNYLAWLKANDTLHTFIVEKDAPIKK</sequence>
<dbReference type="AlphaFoldDB" id="A0A1I0EP68"/>
<accession>A0A1I0EP68</accession>
<reference evidence="3" key="1">
    <citation type="submission" date="2016-10" db="EMBL/GenBank/DDBJ databases">
        <authorList>
            <person name="Varghese N."/>
            <person name="Submissions S."/>
        </authorList>
    </citation>
    <scope>NUCLEOTIDE SEQUENCE [LARGE SCALE GENOMIC DNA]</scope>
    <source>
        <strain evidence="3">KH1P1</strain>
    </source>
</reference>
<reference evidence="1 4" key="2">
    <citation type="submission" date="2016-10" db="EMBL/GenBank/DDBJ databases">
        <authorList>
            <person name="de Groot N.N."/>
        </authorList>
    </citation>
    <scope>NUCLEOTIDE SEQUENCE [LARGE SCALE GENOMIC DNA]</scope>
    <source>
        <strain evidence="2 4">F</strain>
        <strain evidence="1">KH1P1</strain>
    </source>
</reference>
<organism evidence="1 3">
    <name type="scientific">[Clostridium] aminophilum</name>
    <dbReference type="NCBI Taxonomy" id="1526"/>
    <lineage>
        <taxon>Bacteria</taxon>
        <taxon>Bacillati</taxon>
        <taxon>Bacillota</taxon>
        <taxon>Clostridia</taxon>
        <taxon>Lachnospirales</taxon>
        <taxon>Lachnospiraceae</taxon>
    </lineage>
</organism>
<dbReference type="EMBL" id="FOZC01000005">
    <property type="protein sequence ID" value="SFR73672.1"/>
    <property type="molecule type" value="Genomic_DNA"/>
</dbReference>
<dbReference type="RefSeq" id="WP_031474895.1">
    <property type="nucleotide sequence ID" value="NZ_FOIL01000019.1"/>
</dbReference>